<dbReference type="RefSeq" id="WP_066408880.1">
    <property type="nucleotide sequence ID" value="NZ_CP011390.1"/>
</dbReference>
<accession>A0A172U1A6</accession>
<evidence type="ECO:0000313" key="1">
    <source>
        <dbReference type="EMBL" id="ANE53139.1"/>
    </source>
</evidence>
<dbReference type="OrthoDB" id="677917at2"/>
<dbReference type="AlphaFoldDB" id="A0A172U1A6"/>
<dbReference type="Proteomes" id="UP000077177">
    <property type="component" value="Chromosome"/>
</dbReference>
<gene>
    <name evidence="1" type="ORF">SY85_24365</name>
</gene>
<organism evidence="1 2">
    <name type="scientific">Flavisolibacter tropicus</name>
    <dbReference type="NCBI Taxonomy" id="1492898"/>
    <lineage>
        <taxon>Bacteria</taxon>
        <taxon>Pseudomonadati</taxon>
        <taxon>Bacteroidota</taxon>
        <taxon>Chitinophagia</taxon>
        <taxon>Chitinophagales</taxon>
        <taxon>Chitinophagaceae</taxon>
        <taxon>Flavisolibacter</taxon>
    </lineage>
</organism>
<protein>
    <submittedName>
        <fullName evidence="1">Uncharacterized protein</fullName>
    </submittedName>
</protein>
<dbReference type="STRING" id="1492898.SY85_24365"/>
<reference evidence="1 2" key="2">
    <citation type="journal article" date="2016" name="Int. J. Syst. Evol. Microbiol.">
        <title>Flavisolibacter tropicus sp. nov., isolated from tropical soil.</title>
        <authorList>
            <person name="Lee J.J."/>
            <person name="Kang M.S."/>
            <person name="Kim G.S."/>
            <person name="Lee C.S."/>
            <person name="Lim S."/>
            <person name="Lee J."/>
            <person name="Roh S.H."/>
            <person name="Kang H."/>
            <person name="Ha J.M."/>
            <person name="Bae S."/>
            <person name="Jung H.Y."/>
            <person name="Kim M.K."/>
        </authorList>
    </citation>
    <scope>NUCLEOTIDE SEQUENCE [LARGE SCALE GENOMIC DNA]</scope>
    <source>
        <strain evidence="1 2">LCS9</strain>
    </source>
</reference>
<dbReference type="EMBL" id="CP011390">
    <property type="protein sequence ID" value="ANE53139.1"/>
    <property type="molecule type" value="Genomic_DNA"/>
</dbReference>
<evidence type="ECO:0000313" key="2">
    <source>
        <dbReference type="Proteomes" id="UP000077177"/>
    </source>
</evidence>
<dbReference type="KEGG" id="fla:SY85_24365"/>
<reference evidence="2" key="1">
    <citation type="submission" date="2015-01" db="EMBL/GenBank/DDBJ databases">
        <title>Flavisolibacter sp./LCS9/ whole genome sequencing.</title>
        <authorList>
            <person name="Kim M.K."/>
            <person name="Srinivasan S."/>
            <person name="Lee J.-J."/>
        </authorList>
    </citation>
    <scope>NUCLEOTIDE SEQUENCE [LARGE SCALE GENOMIC DNA]</scope>
    <source>
        <strain evidence="2">LCS9</strain>
    </source>
</reference>
<keyword evidence="2" id="KW-1185">Reference proteome</keyword>
<sequence length="198" mass="23208">MEEGQYYNQNHQRIGTLQDRDWAVALGKAKEHIRLRLRQKTSFGAHHSTNLGADAIDHYLSIGYTKILSGEWEWKESHTLAEQMILIIDSYISKEVKRYKGLPEDTVRVEYRDDLETSFYDNTDEDDTEEVQEECNRQVQLIEAAIQDDAELVMFWEGVKEGYKARDIASLLDITVKQLSKLREKFFRRVRNFQTKGA</sequence>
<proteinExistence type="predicted"/>
<name>A0A172U1A6_9BACT</name>